<feature type="compositionally biased region" description="Polar residues" evidence="2">
    <location>
        <begin position="199"/>
        <end position="210"/>
    </location>
</feature>
<gene>
    <name evidence="3" type="ORF">AAFF_G00087480</name>
</gene>
<keyword evidence="4" id="KW-1185">Reference proteome</keyword>
<name>A0AAD7RWK9_9TELE</name>
<organism evidence="3 4">
    <name type="scientific">Aldrovandia affinis</name>
    <dbReference type="NCBI Taxonomy" id="143900"/>
    <lineage>
        <taxon>Eukaryota</taxon>
        <taxon>Metazoa</taxon>
        <taxon>Chordata</taxon>
        <taxon>Craniata</taxon>
        <taxon>Vertebrata</taxon>
        <taxon>Euteleostomi</taxon>
        <taxon>Actinopterygii</taxon>
        <taxon>Neopterygii</taxon>
        <taxon>Teleostei</taxon>
        <taxon>Notacanthiformes</taxon>
        <taxon>Halosauridae</taxon>
        <taxon>Aldrovandia</taxon>
    </lineage>
</organism>
<feature type="coiled-coil region" evidence="1">
    <location>
        <begin position="18"/>
        <end position="52"/>
    </location>
</feature>
<proteinExistence type="predicted"/>
<dbReference type="EMBL" id="JAINUG010000155">
    <property type="protein sequence ID" value="KAJ8391607.1"/>
    <property type="molecule type" value="Genomic_DNA"/>
</dbReference>
<feature type="region of interest" description="Disordered" evidence="2">
    <location>
        <begin position="163"/>
        <end position="233"/>
    </location>
</feature>
<dbReference type="PANTHER" id="PTHR23171:SF3">
    <property type="entry name" value="COILED-COIL DOMAIN-CONTAINING PROTEIN 68"/>
    <property type="match status" value="1"/>
</dbReference>
<evidence type="ECO:0000313" key="3">
    <source>
        <dbReference type="EMBL" id="KAJ8391607.1"/>
    </source>
</evidence>
<feature type="region of interest" description="Disordered" evidence="2">
    <location>
        <begin position="100"/>
        <end position="144"/>
    </location>
</feature>
<dbReference type="Proteomes" id="UP001221898">
    <property type="component" value="Unassembled WGS sequence"/>
</dbReference>
<comment type="caution">
    <text evidence="3">The sequence shown here is derived from an EMBL/GenBank/DDBJ whole genome shotgun (WGS) entry which is preliminary data.</text>
</comment>
<dbReference type="InterPro" id="IPR051375">
    <property type="entry name" value="Tuftelin_GRINL1A/MYZAP/CCD68"/>
</dbReference>
<feature type="compositionally biased region" description="Polar residues" evidence="2">
    <location>
        <begin position="100"/>
        <end position="110"/>
    </location>
</feature>
<keyword evidence="1" id="KW-0175">Coiled coil</keyword>
<sequence length="233" mass="25802">MGGERQVLPRGAGCSNKLALSSLQIDDYVRRLEEAEKNSRIAKAKIAERDQRISEVETLRAKVAQKDLFITDLLDRIAIVECENNGLGDKLKYFVSVQSGSSSRATTQTRDVGVGCDLPLRPEAAPDTEAPPRPAQWSPVRHSRMDSSILKYSPTQYSMMLQHSRAPPAYSPASPPAGAGPAQRGSPSRYRPPRPQSRTVRSSGPDQSTGEFRRIEDLHALHETHGDYFKDYN</sequence>
<accession>A0AAD7RWK9</accession>
<dbReference type="PANTHER" id="PTHR23171">
    <property type="entry name" value="GDOWN1"/>
    <property type="match status" value="1"/>
</dbReference>
<dbReference type="AlphaFoldDB" id="A0AAD7RWK9"/>
<feature type="compositionally biased region" description="Basic and acidic residues" evidence="2">
    <location>
        <begin position="211"/>
        <end position="233"/>
    </location>
</feature>
<protein>
    <submittedName>
        <fullName evidence="3">Uncharacterized protein</fullName>
    </submittedName>
</protein>
<evidence type="ECO:0000256" key="2">
    <source>
        <dbReference type="SAM" id="MobiDB-lite"/>
    </source>
</evidence>
<dbReference type="GO" id="GO:0035556">
    <property type="term" value="P:intracellular signal transduction"/>
    <property type="evidence" value="ECO:0007669"/>
    <property type="project" value="TreeGrafter"/>
</dbReference>
<evidence type="ECO:0000256" key="1">
    <source>
        <dbReference type="SAM" id="Coils"/>
    </source>
</evidence>
<reference evidence="3" key="1">
    <citation type="journal article" date="2023" name="Science">
        <title>Genome structures resolve the early diversification of teleost fishes.</title>
        <authorList>
            <person name="Parey E."/>
            <person name="Louis A."/>
            <person name="Montfort J."/>
            <person name="Bouchez O."/>
            <person name="Roques C."/>
            <person name="Iampietro C."/>
            <person name="Lluch J."/>
            <person name="Castinel A."/>
            <person name="Donnadieu C."/>
            <person name="Desvignes T."/>
            <person name="Floi Bucao C."/>
            <person name="Jouanno E."/>
            <person name="Wen M."/>
            <person name="Mejri S."/>
            <person name="Dirks R."/>
            <person name="Jansen H."/>
            <person name="Henkel C."/>
            <person name="Chen W.J."/>
            <person name="Zahm M."/>
            <person name="Cabau C."/>
            <person name="Klopp C."/>
            <person name="Thompson A.W."/>
            <person name="Robinson-Rechavi M."/>
            <person name="Braasch I."/>
            <person name="Lecointre G."/>
            <person name="Bobe J."/>
            <person name="Postlethwait J.H."/>
            <person name="Berthelot C."/>
            <person name="Roest Crollius H."/>
            <person name="Guiguen Y."/>
        </authorList>
    </citation>
    <scope>NUCLEOTIDE SEQUENCE</scope>
    <source>
        <strain evidence="3">NC1722</strain>
    </source>
</reference>
<evidence type="ECO:0000313" key="4">
    <source>
        <dbReference type="Proteomes" id="UP001221898"/>
    </source>
</evidence>
<feature type="compositionally biased region" description="Low complexity" evidence="2">
    <location>
        <begin position="176"/>
        <end position="189"/>
    </location>
</feature>